<gene>
    <name evidence="2" type="ORF">HNR06_002694</name>
</gene>
<dbReference type="EMBL" id="JACCHL010000001">
    <property type="protein sequence ID" value="NYH53105.1"/>
    <property type="molecule type" value="Genomic_DNA"/>
</dbReference>
<reference evidence="2 3" key="1">
    <citation type="submission" date="2020-07" db="EMBL/GenBank/DDBJ databases">
        <title>Sequencing the genomes of 1000 actinobacteria strains.</title>
        <authorList>
            <person name="Klenk H.-P."/>
        </authorList>
    </citation>
    <scope>NUCLEOTIDE SEQUENCE [LARGE SCALE GENOMIC DNA]</scope>
    <source>
        <strain evidence="2 3">DSM 45278</strain>
    </source>
</reference>
<name>A0A7Y9XEW6_9ACTN</name>
<comment type="caution">
    <text evidence="2">The sequence shown here is derived from an EMBL/GenBank/DDBJ whole genome shotgun (WGS) entry which is preliminary data.</text>
</comment>
<evidence type="ECO:0000313" key="3">
    <source>
        <dbReference type="Proteomes" id="UP000584931"/>
    </source>
</evidence>
<proteinExistence type="predicted"/>
<dbReference type="Proteomes" id="UP000584931">
    <property type="component" value="Unassembled WGS sequence"/>
</dbReference>
<feature type="region of interest" description="Disordered" evidence="1">
    <location>
        <begin position="16"/>
        <end position="38"/>
    </location>
</feature>
<evidence type="ECO:0000313" key="2">
    <source>
        <dbReference type="EMBL" id="NYH53105.1"/>
    </source>
</evidence>
<protein>
    <submittedName>
        <fullName evidence="2">Uncharacterized protein</fullName>
    </submittedName>
</protein>
<sequence length="38" mass="4650">MWTLRAQPGWERRELRAPREEREVEETRDTPAECAKEH</sequence>
<accession>A0A7Y9XEW6</accession>
<dbReference type="AlphaFoldDB" id="A0A7Y9XEW6"/>
<organism evidence="2 3">
    <name type="scientific">Nocardiopsis sinuspersici</name>
    <dbReference type="NCBI Taxonomy" id="501010"/>
    <lineage>
        <taxon>Bacteria</taxon>
        <taxon>Bacillati</taxon>
        <taxon>Actinomycetota</taxon>
        <taxon>Actinomycetes</taxon>
        <taxon>Streptosporangiales</taxon>
        <taxon>Nocardiopsidaceae</taxon>
        <taxon>Nocardiopsis</taxon>
    </lineage>
</organism>
<evidence type="ECO:0000256" key="1">
    <source>
        <dbReference type="SAM" id="MobiDB-lite"/>
    </source>
</evidence>